<dbReference type="EMBL" id="CP101988">
    <property type="protein sequence ID" value="UUI74733.1"/>
    <property type="molecule type" value="Genomic_DNA"/>
</dbReference>
<evidence type="ECO:0000313" key="7">
    <source>
        <dbReference type="EMBL" id="UUI74733.1"/>
    </source>
</evidence>
<evidence type="ECO:0000256" key="2">
    <source>
        <dbReference type="ARBA" id="ARBA00022630"/>
    </source>
</evidence>
<dbReference type="SUPFAM" id="SSF51905">
    <property type="entry name" value="FAD/NAD(P)-binding domain"/>
    <property type="match status" value="1"/>
</dbReference>
<organism evidence="7 8">
    <name type="scientific">Cellulomonas chengniuliangii</name>
    <dbReference type="NCBI Taxonomy" id="2968084"/>
    <lineage>
        <taxon>Bacteria</taxon>
        <taxon>Bacillati</taxon>
        <taxon>Actinomycetota</taxon>
        <taxon>Actinomycetes</taxon>
        <taxon>Micrococcales</taxon>
        <taxon>Cellulomonadaceae</taxon>
        <taxon>Cellulomonas</taxon>
    </lineage>
</organism>
<dbReference type="Pfam" id="PF07992">
    <property type="entry name" value="Pyr_redox_2"/>
    <property type="match status" value="1"/>
</dbReference>
<dbReference type="Gene3D" id="3.30.390.30">
    <property type="match status" value="1"/>
</dbReference>
<dbReference type="PRINTS" id="PR00368">
    <property type="entry name" value="FADPNR"/>
</dbReference>
<dbReference type="PANTHER" id="PTHR43557:SF2">
    <property type="entry name" value="RIESKE DOMAIN-CONTAINING PROTEIN-RELATED"/>
    <property type="match status" value="1"/>
</dbReference>
<evidence type="ECO:0000313" key="8">
    <source>
        <dbReference type="Proteomes" id="UP001316189"/>
    </source>
</evidence>
<dbReference type="InterPro" id="IPR028202">
    <property type="entry name" value="Reductase_C"/>
</dbReference>
<dbReference type="Pfam" id="PF14759">
    <property type="entry name" value="Reductase_C"/>
    <property type="match status" value="1"/>
</dbReference>
<dbReference type="Proteomes" id="UP001316189">
    <property type="component" value="Chromosome"/>
</dbReference>
<accession>A0ABY5KYG1</accession>
<dbReference type="InterPro" id="IPR050446">
    <property type="entry name" value="FAD-oxidoreductase/Apoptosis"/>
</dbReference>
<dbReference type="PRINTS" id="PR00469">
    <property type="entry name" value="PNDRDTASEII"/>
</dbReference>
<dbReference type="InterPro" id="IPR023753">
    <property type="entry name" value="FAD/NAD-binding_dom"/>
</dbReference>
<dbReference type="Gene3D" id="3.50.50.60">
    <property type="entry name" value="FAD/NAD(P)-binding domain"/>
    <property type="match status" value="2"/>
</dbReference>
<name>A0ABY5KYG1_9CELL</name>
<evidence type="ECO:0000256" key="1">
    <source>
        <dbReference type="ARBA" id="ARBA00001974"/>
    </source>
</evidence>
<feature type="domain" description="FAD/NAD(P)-binding" evidence="5">
    <location>
        <begin position="24"/>
        <end position="296"/>
    </location>
</feature>
<dbReference type="InterPro" id="IPR036188">
    <property type="entry name" value="FAD/NAD-bd_sf"/>
</dbReference>
<keyword evidence="4" id="KW-0560">Oxidoreductase</keyword>
<sequence length="429" mass="44019">MPSSPPAPSSSAAPCEGARTAPRSVVVVGGGLAGAQAVIALREQGFDGRVTLVGAERDAPYDRPPLSKHLFDRPAPTRLADELGVDALALADDVRLGATATGLRIGAHDVEVLTDDGSVTADALIAATGAHPVRPRGWEHAMTLHSAADAERLRAALRPGARLVVVGAGWIGAEVAGVAAAAGVHVQVVEALPSPLSAPLGVAVGAATAPWYALAGVDLHTGVQVAGVRPDGVDLADGRTLDADVVLAAVGVRPATGWLADALPLEPDGALRVDERHAPEGGPWHVRAVGDVARRRSPRHGMAPGGHWDGALRGPAVAVRGLLDPDAPAEDHAPYVFSTQLGHELAMFGQRGHDDDLVLRGDPADPHAADGWSALWFRKGTADVTAVLTVDRPRDVGAARRMFTAPALPRVDRAVAADPGAPLRSAVLD</sequence>
<evidence type="ECO:0000256" key="3">
    <source>
        <dbReference type="ARBA" id="ARBA00022827"/>
    </source>
</evidence>
<comment type="cofactor">
    <cofactor evidence="1">
        <name>FAD</name>
        <dbReference type="ChEBI" id="CHEBI:57692"/>
    </cofactor>
</comment>
<evidence type="ECO:0000259" key="6">
    <source>
        <dbReference type="Pfam" id="PF14759"/>
    </source>
</evidence>
<dbReference type="PANTHER" id="PTHR43557">
    <property type="entry name" value="APOPTOSIS-INDUCING FACTOR 1"/>
    <property type="match status" value="1"/>
</dbReference>
<protein>
    <submittedName>
        <fullName evidence="7">FAD-dependent oxidoreductase</fullName>
    </submittedName>
</protein>
<feature type="domain" description="Reductase C-terminal" evidence="6">
    <location>
        <begin position="337"/>
        <end position="426"/>
    </location>
</feature>
<reference evidence="7 8" key="1">
    <citation type="submission" date="2022-07" db="EMBL/GenBank/DDBJ databases">
        <title>Novel species in genus cellulomonas.</title>
        <authorList>
            <person name="Ye L."/>
        </authorList>
    </citation>
    <scope>NUCLEOTIDE SEQUENCE [LARGE SCALE GENOMIC DNA]</scope>
    <source>
        <strain evidence="8">zg-Y338</strain>
    </source>
</reference>
<dbReference type="InterPro" id="IPR016156">
    <property type="entry name" value="FAD/NAD-linked_Rdtase_dimer_sf"/>
</dbReference>
<keyword evidence="3" id="KW-0274">FAD</keyword>
<dbReference type="RefSeq" id="WP_227570404.1">
    <property type="nucleotide sequence ID" value="NZ_CP101988.1"/>
</dbReference>
<evidence type="ECO:0000256" key="4">
    <source>
        <dbReference type="ARBA" id="ARBA00023002"/>
    </source>
</evidence>
<dbReference type="SUPFAM" id="SSF55424">
    <property type="entry name" value="FAD/NAD-linked reductases, dimerisation (C-terminal) domain"/>
    <property type="match status" value="1"/>
</dbReference>
<proteinExistence type="predicted"/>
<evidence type="ECO:0000259" key="5">
    <source>
        <dbReference type="Pfam" id="PF07992"/>
    </source>
</evidence>
<keyword evidence="8" id="KW-1185">Reference proteome</keyword>
<keyword evidence="2" id="KW-0285">Flavoprotein</keyword>
<gene>
    <name evidence="7" type="ORF">NP064_13190</name>
</gene>